<organism evidence="3 4">
    <name type="scientific">Candidatus Fimenecus excrementigallinarum</name>
    <dbReference type="NCBI Taxonomy" id="2840816"/>
    <lineage>
        <taxon>Bacteria</taxon>
        <taxon>Bacillati</taxon>
        <taxon>Bacillota</taxon>
        <taxon>Clostridia</taxon>
        <taxon>Candidatus Fimenecus</taxon>
    </lineage>
</organism>
<dbReference type="Pfam" id="PF00963">
    <property type="entry name" value="Cohesin"/>
    <property type="match status" value="2"/>
</dbReference>
<gene>
    <name evidence="3" type="ORF">IAC53_01400</name>
</gene>
<dbReference type="InterPro" id="IPR002102">
    <property type="entry name" value="Cohesin_dom"/>
</dbReference>
<proteinExistence type="predicted"/>
<name>A0A9D1IE50_9FIRM</name>
<feature type="chain" id="PRO_5038963387" description="Cohesin domain-containing protein" evidence="1">
    <location>
        <begin position="20"/>
        <end position="813"/>
    </location>
</feature>
<feature type="signal peptide" evidence="1">
    <location>
        <begin position="1"/>
        <end position="19"/>
    </location>
</feature>
<dbReference type="AlphaFoldDB" id="A0A9D1IE50"/>
<feature type="domain" description="Cohesin" evidence="2">
    <location>
        <begin position="308"/>
        <end position="408"/>
    </location>
</feature>
<reference evidence="3" key="1">
    <citation type="submission" date="2020-10" db="EMBL/GenBank/DDBJ databases">
        <authorList>
            <person name="Gilroy R."/>
        </authorList>
    </citation>
    <scope>NUCLEOTIDE SEQUENCE</scope>
    <source>
        <strain evidence="3">ChiGjej1B1-19959</strain>
    </source>
</reference>
<dbReference type="SUPFAM" id="SSF49384">
    <property type="entry name" value="Carbohydrate-binding domain"/>
    <property type="match status" value="3"/>
</dbReference>
<dbReference type="GO" id="GO:0000272">
    <property type="term" value="P:polysaccharide catabolic process"/>
    <property type="evidence" value="ECO:0007669"/>
    <property type="project" value="InterPro"/>
</dbReference>
<accession>A0A9D1IE50</accession>
<reference evidence="3" key="2">
    <citation type="journal article" date="2021" name="PeerJ">
        <title>Extensive microbial diversity within the chicken gut microbiome revealed by metagenomics and culture.</title>
        <authorList>
            <person name="Gilroy R."/>
            <person name="Ravi A."/>
            <person name="Getino M."/>
            <person name="Pursley I."/>
            <person name="Horton D.L."/>
            <person name="Alikhan N.F."/>
            <person name="Baker D."/>
            <person name="Gharbi K."/>
            <person name="Hall N."/>
            <person name="Watson M."/>
            <person name="Adriaenssens E.M."/>
            <person name="Foster-Nyarko E."/>
            <person name="Jarju S."/>
            <person name="Secka A."/>
            <person name="Antonio M."/>
            <person name="Oren A."/>
            <person name="Chaudhuri R.R."/>
            <person name="La Ragione R."/>
            <person name="Hildebrand F."/>
            <person name="Pallen M.J."/>
        </authorList>
    </citation>
    <scope>NUCLEOTIDE SEQUENCE</scope>
    <source>
        <strain evidence="3">ChiGjej1B1-19959</strain>
    </source>
</reference>
<dbReference type="GO" id="GO:0030246">
    <property type="term" value="F:carbohydrate binding"/>
    <property type="evidence" value="ECO:0007669"/>
    <property type="project" value="InterPro"/>
</dbReference>
<evidence type="ECO:0000313" key="3">
    <source>
        <dbReference type="EMBL" id="HIU35250.1"/>
    </source>
</evidence>
<evidence type="ECO:0000313" key="4">
    <source>
        <dbReference type="Proteomes" id="UP000824071"/>
    </source>
</evidence>
<dbReference type="Gene3D" id="2.60.40.680">
    <property type="match status" value="3"/>
</dbReference>
<protein>
    <recommendedName>
        <fullName evidence="2">Cohesin domain-containing protein</fullName>
    </recommendedName>
</protein>
<sequence>MKKILCIILSCLMIFSAGALGISALDSGRTVAGAPTVFAEDLTVNAGDILRVPVQIKDNTGIMGWMLSFDYDTDFLTPLTVEYGEVISSGVQDNIEGNMVPGSINVYWAGYNNAVYNGIMIYINFAVNAAAVGDTTIDISFSQPDTFDGYFNDVYLNCEPINVSITNAGYSQYAKVNASAQDVVAGEEVQLSLNLSEINGVTEADVDVEYNAANFAFETAVSDGVQVESTASDGRVSLRISGITTAVNNTDCITLRFKCKDKAMAGSYDFVLSSPTEGVLCKGCSIQVSPSATSAIAEIYAEDIEGVHNDVVTIPVRIANNHGIMGYRLRFSFDAELLEPVSATVGDIKGYSFATNIGLNSGRFDALWVNTENIIQDGVLFNMTFRILTDKTVDTSIAVSYSQEDTFNESWEDVIFACRDISLSLNPHQHSYTATVTPPTCTEKGYTTYTCSCGDKYVADEVDPLGHQWGEYSSNNDATFDADGTKTAVCSVCGATDTVADVGSQLARDPDLCIKTVSLSLQSSFKINFKVPRSALTGYTSPYMVFRCEDLDEMTVTDYTEQGEYYVFSFPGISPKMMNNVVTAQAYATNPEDGRLYASEPRTMSVRQYAYKMLELYADDATAQAGKLKTLLVDMLHYGAKAQMYTDYQTDALVDADLSDAQKAWGTAVTPELSSITDASYIPIDNPTVQWSAAGLVLNDSVKIRAKFTAEKAENLTVQIACAGRTYTYGPEDFVSNGDGSYYVYCNEIKAHQMSEEILLTAYENGVQCSDTMRFSVESYAKAVQNSEFAGTALDNLTQAMMCYGKSAEAYGI</sequence>
<dbReference type="Proteomes" id="UP000824071">
    <property type="component" value="Unassembled WGS sequence"/>
</dbReference>
<dbReference type="InterPro" id="IPR008965">
    <property type="entry name" value="CBM2/CBM3_carb-bd_dom_sf"/>
</dbReference>
<comment type="caution">
    <text evidence="3">The sequence shown here is derived from an EMBL/GenBank/DDBJ whole genome shotgun (WGS) entry which is preliminary data.</text>
</comment>
<evidence type="ECO:0000256" key="1">
    <source>
        <dbReference type="SAM" id="SignalP"/>
    </source>
</evidence>
<dbReference type="EMBL" id="DVMW01000012">
    <property type="protein sequence ID" value="HIU35250.1"/>
    <property type="molecule type" value="Genomic_DNA"/>
</dbReference>
<feature type="domain" description="Cohesin" evidence="2">
    <location>
        <begin position="40"/>
        <end position="141"/>
    </location>
</feature>
<evidence type="ECO:0000259" key="2">
    <source>
        <dbReference type="Pfam" id="PF00963"/>
    </source>
</evidence>
<keyword evidence="1" id="KW-0732">Signal</keyword>